<protein>
    <submittedName>
        <fullName evidence="2">Chromatin remodelling complex Rsc7/Swp82 subunit-domain-containing protein</fullName>
    </submittedName>
</protein>
<dbReference type="STRING" id="13706.A0A1X2HIG9"/>
<evidence type="ECO:0000313" key="2">
    <source>
        <dbReference type="EMBL" id="ORY98857.1"/>
    </source>
</evidence>
<feature type="region of interest" description="Disordered" evidence="1">
    <location>
        <begin position="206"/>
        <end position="230"/>
    </location>
</feature>
<keyword evidence="3" id="KW-1185">Reference proteome</keyword>
<dbReference type="EMBL" id="MCGN01000003">
    <property type="protein sequence ID" value="ORY98857.1"/>
    <property type="molecule type" value="Genomic_DNA"/>
</dbReference>
<dbReference type="OrthoDB" id="5598844at2759"/>
<feature type="compositionally biased region" description="Acidic residues" evidence="1">
    <location>
        <begin position="22"/>
        <end position="45"/>
    </location>
</feature>
<feature type="region of interest" description="Disordered" evidence="1">
    <location>
        <begin position="313"/>
        <end position="446"/>
    </location>
</feature>
<organism evidence="2 3">
    <name type="scientific">Syncephalastrum racemosum</name>
    <name type="common">Filamentous fungus</name>
    <dbReference type="NCBI Taxonomy" id="13706"/>
    <lineage>
        <taxon>Eukaryota</taxon>
        <taxon>Fungi</taxon>
        <taxon>Fungi incertae sedis</taxon>
        <taxon>Mucoromycota</taxon>
        <taxon>Mucoromycotina</taxon>
        <taxon>Mucoromycetes</taxon>
        <taxon>Mucorales</taxon>
        <taxon>Syncephalastraceae</taxon>
        <taxon>Syncephalastrum</taxon>
    </lineage>
</organism>
<comment type="caution">
    <text evidence="2">The sequence shown here is derived from an EMBL/GenBank/DDBJ whole genome shotgun (WGS) entry which is preliminary data.</text>
</comment>
<dbReference type="AlphaFoldDB" id="A0A1X2HIG9"/>
<feature type="compositionally biased region" description="Basic residues" evidence="1">
    <location>
        <begin position="1"/>
        <end position="11"/>
    </location>
</feature>
<name>A0A1X2HIG9_SYNRA</name>
<feature type="compositionally biased region" description="Basic and acidic residues" evidence="1">
    <location>
        <begin position="12"/>
        <end position="21"/>
    </location>
</feature>
<dbReference type="InParanoid" id="A0A1X2HIG9"/>
<gene>
    <name evidence="2" type="ORF">BCR43DRAFT_488290</name>
</gene>
<feature type="compositionally biased region" description="Acidic residues" evidence="1">
    <location>
        <begin position="210"/>
        <end position="225"/>
    </location>
</feature>
<reference evidence="2 3" key="1">
    <citation type="submission" date="2016-07" db="EMBL/GenBank/DDBJ databases">
        <title>Pervasive Adenine N6-methylation of Active Genes in Fungi.</title>
        <authorList>
            <consortium name="DOE Joint Genome Institute"/>
            <person name="Mondo S.J."/>
            <person name="Dannebaum R.O."/>
            <person name="Kuo R.C."/>
            <person name="Labutti K."/>
            <person name="Haridas S."/>
            <person name="Kuo A."/>
            <person name="Salamov A."/>
            <person name="Ahrendt S.R."/>
            <person name="Lipzen A."/>
            <person name="Sullivan W."/>
            <person name="Andreopoulos W.B."/>
            <person name="Clum A."/>
            <person name="Lindquist E."/>
            <person name="Daum C."/>
            <person name="Ramamoorthy G.K."/>
            <person name="Gryganskyi A."/>
            <person name="Culley D."/>
            <person name="Magnuson J.K."/>
            <person name="James T.Y."/>
            <person name="O'Malley M.A."/>
            <person name="Stajich J.E."/>
            <person name="Spatafora J.W."/>
            <person name="Visel A."/>
            <person name="Grigoriev I.V."/>
        </authorList>
    </citation>
    <scope>NUCLEOTIDE SEQUENCE [LARGE SCALE GENOMIC DNA]</scope>
    <source>
        <strain evidence="2 3">NRRL 2496</strain>
    </source>
</reference>
<feature type="compositionally biased region" description="Polar residues" evidence="1">
    <location>
        <begin position="345"/>
        <end position="378"/>
    </location>
</feature>
<dbReference type="InterPro" id="IPR013933">
    <property type="entry name" value="CRC_Rsc7/Swp82"/>
</dbReference>
<sequence>MKKGRPPKRKLKEGSQHKAEAGDDFEYLNEESDQSFGDDDVDLSDSESMRRAAKRRHQRGSSVKDSGRSKKSGTPTAIMTPTPALDNDSDYDEIGETKVDRGGNLLGGRQYKVPTFALPERGNMLFMFSKDPAALLGFRDSFVFLKKNPKLVKVHVTDDEKGYLVQQNLLRSTFRTREVSVVTARSVYKQFGHRVLRKGRRGRDDYYYTGEDEGDLGDEQSEEEQKDDKAWSPFVLSGRNNLTSRRLVGKVVAPATNELNYMHHAALSIRNFNTQLCDYRRDNPTFFDIHTNVMQLPASKQPVRLLYEPKKIDERSAKAAPTTENKSESQDSTSAAPAEPAGGDPSSSAVAGSSATQDSQQAKAESSADQSQRPQASGASHPGAAPQQRTYPTQLPQQKQQQQQQQAPQTPQQAQAQAQSQLQQPQLQQQPPQAQTMMNRAPPQMANNPLFYQQMAAMGQQQRPPMGFSPQQQMMMQQGQGQGMNPAYTTSMSGINPYQFMNPGTM</sequence>
<feature type="region of interest" description="Disordered" evidence="1">
    <location>
        <begin position="1"/>
        <end position="105"/>
    </location>
</feature>
<feature type="compositionally biased region" description="Low complexity" evidence="1">
    <location>
        <begin position="392"/>
        <end position="436"/>
    </location>
</feature>
<evidence type="ECO:0000313" key="3">
    <source>
        <dbReference type="Proteomes" id="UP000242180"/>
    </source>
</evidence>
<accession>A0A1X2HIG9</accession>
<dbReference type="Pfam" id="PF08624">
    <property type="entry name" value="CRC_subunit"/>
    <property type="match status" value="1"/>
</dbReference>
<evidence type="ECO:0000256" key="1">
    <source>
        <dbReference type="SAM" id="MobiDB-lite"/>
    </source>
</evidence>
<dbReference type="Proteomes" id="UP000242180">
    <property type="component" value="Unassembled WGS sequence"/>
</dbReference>
<proteinExistence type="predicted"/>